<dbReference type="Proteomes" id="UP000186955">
    <property type="component" value="Unassembled WGS sequence"/>
</dbReference>
<dbReference type="Gene3D" id="3.40.50.720">
    <property type="entry name" value="NAD(P)-binding Rossmann-like Domain"/>
    <property type="match status" value="1"/>
</dbReference>
<accession>A0A1Q5UD51</accession>
<comment type="similarity">
    <text evidence="1">Belongs to the zinc-containing alcohol dehydrogenase family.</text>
</comment>
<dbReference type="Gene3D" id="3.90.180.10">
    <property type="entry name" value="Medium-chain alcohol dehydrogenases, catalytic domain"/>
    <property type="match status" value="1"/>
</dbReference>
<evidence type="ECO:0000259" key="3">
    <source>
        <dbReference type="SMART" id="SM00829"/>
    </source>
</evidence>
<feature type="domain" description="Enoyl reductase (ER)" evidence="3">
    <location>
        <begin position="9"/>
        <end position="329"/>
    </location>
</feature>
<dbReference type="PANTHER" id="PTHR45348">
    <property type="entry name" value="HYPOTHETICAL OXIDOREDUCTASE (EUROFUNG)"/>
    <property type="match status" value="1"/>
</dbReference>
<keyword evidence="5" id="KW-1185">Reference proteome</keyword>
<keyword evidence="2" id="KW-0560">Oxidoreductase</keyword>
<dbReference type="InterPro" id="IPR013154">
    <property type="entry name" value="ADH-like_N"/>
</dbReference>
<dbReference type="InterPro" id="IPR020843">
    <property type="entry name" value="ER"/>
</dbReference>
<name>A0A1Q5UD51_9EURO</name>
<proteinExistence type="inferred from homology"/>
<dbReference type="InterPro" id="IPR036291">
    <property type="entry name" value="NAD(P)-bd_dom_sf"/>
</dbReference>
<comment type="caution">
    <text evidence="4">The sequence shown here is derived from an EMBL/GenBank/DDBJ whole genome shotgun (WGS) entry which is preliminary data.</text>
</comment>
<dbReference type="SMART" id="SM00829">
    <property type="entry name" value="PKS_ER"/>
    <property type="match status" value="1"/>
</dbReference>
<evidence type="ECO:0000256" key="1">
    <source>
        <dbReference type="ARBA" id="ARBA00008072"/>
    </source>
</evidence>
<dbReference type="Pfam" id="PF08240">
    <property type="entry name" value="ADH_N"/>
    <property type="match status" value="1"/>
</dbReference>
<evidence type="ECO:0000313" key="5">
    <source>
        <dbReference type="Proteomes" id="UP000186955"/>
    </source>
</evidence>
<dbReference type="SUPFAM" id="SSF50129">
    <property type="entry name" value="GroES-like"/>
    <property type="match status" value="1"/>
</dbReference>
<dbReference type="PANTHER" id="PTHR45348:SF5">
    <property type="entry name" value="OXIDOREDUCTASE, PUTATIVE (AFU_ORTHOLOGUE AFUA_8G01420)-RELATED"/>
    <property type="match status" value="1"/>
</dbReference>
<dbReference type="CDD" id="cd08249">
    <property type="entry name" value="enoyl_reductase_like"/>
    <property type="match status" value="1"/>
</dbReference>
<sequence length="352" mass="37564">MKEVINLAGPTVKIVESPIPEPNDDQVLIKVVVSGSNPKDWKVPELAASGNNSLDILVEAKKGVNQGDDIAGVVEKRGDRVAAFHEMCTPGGSYAEYALAWSHTTFHLPKHTSFEEAATIPLAALTAAVSLYAHLRFPPPWTPAAKPTPFIVYGASTAVGSYAIKLACNSNIHPIIAIAGKGSRYVRGLLDQSKGDAVIDYREGVAATTKAIRDSLEKAGHSSVRHALDAVIITQSAEVLKQSVTAGGQVDFVLPNDLDISPAIKSITSVGSVHKQPGFGDYEELGFIFSRYFTRALQNGRFSGHPFEIRPRGLDGVEEALKDLKAGKASATKYIFRISDTQGLFSAGSAQI</sequence>
<dbReference type="SUPFAM" id="SSF51735">
    <property type="entry name" value="NAD(P)-binding Rossmann-fold domains"/>
    <property type="match status" value="1"/>
</dbReference>
<dbReference type="GO" id="GO:0016651">
    <property type="term" value="F:oxidoreductase activity, acting on NAD(P)H"/>
    <property type="evidence" value="ECO:0007669"/>
    <property type="project" value="InterPro"/>
</dbReference>
<reference evidence="4 5" key="1">
    <citation type="submission" date="2016-10" db="EMBL/GenBank/DDBJ databases">
        <title>Genome sequence of the ascomycete fungus Penicillium subrubescens.</title>
        <authorList>
            <person name="De Vries R.P."/>
            <person name="Peng M."/>
            <person name="Dilokpimol A."/>
            <person name="Hilden K."/>
            <person name="Makela M.R."/>
            <person name="Grigoriev I."/>
            <person name="Riley R."/>
            <person name="Granchi Z."/>
        </authorList>
    </citation>
    <scope>NUCLEOTIDE SEQUENCE [LARGE SCALE GENOMIC DNA]</scope>
    <source>
        <strain evidence="4 5">CBS 132785</strain>
    </source>
</reference>
<dbReference type="InterPro" id="IPR047122">
    <property type="entry name" value="Trans-enoyl_RdTase-like"/>
</dbReference>
<protein>
    <submittedName>
        <fullName evidence="4">Protein TOXD</fullName>
    </submittedName>
</protein>
<evidence type="ECO:0000256" key="2">
    <source>
        <dbReference type="ARBA" id="ARBA00023002"/>
    </source>
</evidence>
<gene>
    <name evidence="4" type="ORF">PENSUB_4179</name>
</gene>
<dbReference type="EMBL" id="MNBE01000350">
    <property type="protein sequence ID" value="OKP10390.1"/>
    <property type="molecule type" value="Genomic_DNA"/>
</dbReference>
<dbReference type="AlphaFoldDB" id="A0A1Q5UD51"/>
<dbReference type="InterPro" id="IPR011032">
    <property type="entry name" value="GroES-like_sf"/>
</dbReference>
<organism evidence="4 5">
    <name type="scientific">Penicillium subrubescens</name>
    <dbReference type="NCBI Taxonomy" id="1316194"/>
    <lineage>
        <taxon>Eukaryota</taxon>
        <taxon>Fungi</taxon>
        <taxon>Dikarya</taxon>
        <taxon>Ascomycota</taxon>
        <taxon>Pezizomycotina</taxon>
        <taxon>Eurotiomycetes</taxon>
        <taxon>Eurotiomycetidae</taxon>
        <taxon>Eurotiales</taxon>
        <taxon>Aspergillaceae</taxon>
        <taxon>Penicillium</taxon>
    </lineage>
</organism>
<dbReference type="STRING" id="1316194.A0A1Q5UD51"/>
<evidence type="ECO:0000313" key="4">
    <source>
        <dbReference type="EMBL" id="OKP10390.1"/>
    </source>
</evidence>